<accession>G9WM09</accession>
<evidence type="ECO:0008006" key="8">
    <source>
        <dbReference type="Google" id="ProtNLM"/>
    </source>
</evidence>
<dbReference type="Proteomes" id="UP000018461">
    <property type="component" value="Unassembled WGS sequence"/>
</dbReference>
<dbReference type="EMBL" id="AFZC02000003">
    <property type="protein sequence ID" value="EHL12355.1"/>
    <property type="molecule type" value="Genomic_DNA"/>
</dbReference>
<dbReference type="Pfam" id="PF04191">
    <property type="entry name" value="PEMT"/>
    <property type="match status" value="1"/>
</dbReference>
<dbReference type="GO" id="GO:0012505">
    <property type="term" value="C:endomembrane system"/>
    <property type="evidence" value="ECO:0007669"/>
    <property type="project" value="UniProtKB-SubCell"/>
</dbReference>
<evidence type="ECO:0000256" key="1">
    <source>
        <dbReference type="ARBA" id="ARBA00004127"/>
    </source>
</evidence>
<dbReference type="PANTHER" id="PTHR12714:SF9">
    <property type="entry name" value="PROTEIN-S-ISOPRENYLCYSTEINE O-METHYLTRANSFERASE"/>
    <property type="match status" value="1"/>
</dbReference>
<gene>
    <name evidence="6" type="ORF">HMPREF9625_00392</name>
</gene>
<dbReference type="AlphaFoldDB" id="G9WM09"/>
<evidence type="ECO:0000313" key="6">
    <source>
        <dbReference type="EMBL" id="EHL12355.1"/>
    </source>
</evidence>
<protein>
    <recommendedName>
        <fullName evidence="8">Steroid 5-alpha reductase C-terminal domain-containing protein</fullName>
    </recommendedName>
</protein>
<keyword evidence="2 5" id="KW-0812">Transmembrane</keyword>
<evidence type="ECO:0000256" key="4">
    <source>
        <dbReference type="ARBA" id="ARBA00023136"/>
    </source>
</evidence>
<evidence type="ECO:0000256" key="2">
    <source>
        <dbReference type="ARBA" id="ARBA00022692"/>
    </source>
</evidence>
<keyword evidence="7" id="KW-1185">Reference proteome</keyword>
<dbReference type="GO" id="GO:0016740">
    <property type="term" value="F:transferase activity"/>
    <property type="evidence" value="ECO:0007669"/>
    <property type="project" value="UniProtKB-ARBA"/>
</dbReference>
<feature type="transmembrane region" description="Helical" evidence="5">
    <location>
        <begin position="102"/>
        <end position="133"/>
    </location>
</feature>
<reference evidence="6" key="2">
    <citation type="submission" date="2013-03" db="EMBL/GenBank/DDBJ databases">
        <title>The Genome Sequence of Oribacterium sp. ACB1.</title>
        <authorList>
            <consortium name="The Broad Institute Genomics Platform"/>
            <consortium name="The Broad Institute Genome Sequencing Center for Infectious Disease"/>
            <person name="Earl A."/>
            <person name="Ward D."/>
            <person name="Feldgarden M."/>
            <person name="Gevers D."/>
            <person name="Sizova M."/>
            <person name="Hazen A."/>
            <person name="Epstein S."/>
            <person name="Walker B."/>
            <person name="Young S."/>
            <person name="Zeng Q."/>
            <person name="Gargeya S."/>
            <person name="Fitzgerald M."/>
            <person name="Haas B."/>
            <person name="Abouelleil A."/>
            <person name="Allen A.W."/>
            <person name="Alvarado L."/>
            <person name="Arachchi H.M."/>
            <person name="Berlin A.M."/>
            <person name="Chapman S.B."/>
            <person name="Gainer-Dewar J."/>
            <person name="Goldberg J."/>
            <person name="Griggs A."/>
            <person name="Gujja S."/>
            <person name="Hansen M."/>
            <person name="Howarth C."/>
            <person name="Imamovic A."/>
            <person name="Ireland A."/>
            <person name="Larimer J."/>
            <person name="McCowan C."/>
            <person name="Murphy C."/>
            <person name="Pearson M."/>
            <person name="Poon T.W."/>
            <person name="Priest M."/>
            <person name="Roberts A."/>
            <person name="Saif S."/>
            <person name="Shea T."/>
            <person name="Sisk P."/>
            <person name="Sykes S."/>
            <person name="Wortman J."/>
            <person name="Nusbaum C."/>
            <person name="Birren B."/>
        </authorList>
    </citation>
    <scope>NUCLEOTIDE SEQUENCE [LARGE SCALE GENOMIC DNA]</scope>
    <source>
        <strain evidence="6">ACB1</strain>
    </source>
</reference>
<dbReference type="PANTHER" id="PTHR12714">
    <property type="entry name" value="PROTEIN-S ISOPRENYLCYSTEINE O-METHYLTRANSFERASE"/>
    <property type="match status" value="1"/>
</dbReference>
<dbReference type="InterPro" id="IPR007318">
    <property type="entry name" value="Phopholipid_MeTrfase"/>
</dbReference>
<proteinExistence type="predicted"/>
<dbReference type="RefSeq" id="WP_009534261.1">
    <property type="nucleotide sequence ID" value="NZ_KE148312.1"/>
</dbReference>
<dbReference type="STRING" id="796943.HMPREF9625_00392"/>
<comment type="subcellular location">
    <subcellularLocation>
        <location evidence="1">Endomembrane system</location>
        <topology evidence="1">Multi-pass membrane protein</topology>
    </subcellularLocation>
</comment>
<keyword evidence="3 5" id="KW-1133">Transmembrane helix</keyword>
<comment type="caution">
    <text evidence="6">The sequence shown here is derived from an EMBL/GenBank/DDBJ whole genome shotgun (WGS) entry which is preliminary data.</text>
</comment>
<keyword evidence="4 5" id="KW-0472">Membrane</keyword>
<reference evidence="6" key="1">
    <citation type="submission" date="2011-08" db="EMBL/GenBank/DDBJ databases">
        <authorList>
            <consortium name="The Broad Institute Genome Sequencing Platform"/>
            <person name="Earl A."/>
            <person name="Ward D."/>
            <person name="Feldgarden M."/>
            <person name="Gevers D."/>
            <person name="Sizova M."/>
            <person name="Hazen A."/>
            <person name="Epstein S."/>
            <person name="Young S.K."/>
            <person name="Zeng Q."/>
            <person name="Gargeya S."/>
            <person name="Fitzgerald M."/>
            <person name="Haas B."/>
            <person name="Abouelleil A."/>
            <person name="Alvarado L."/>
            <person name="Arachchi H.M."/>
            <person name="Berlin A."/>
            <person name="Brown A."/>
            <person name="Chapman S.B."/>
            <person name="Chen Z."/>
            <person name="Dunbar C."/>
            <person name="Freedman E."/>
            <person name="Gearin G."/>
            <person name="Gellesch M."/>
            <person name="Goldberg J."/>
            <person name="Griggs A."/>
            <person name="Gujja S."/>
            <person name="Heiman D."/>
            <person name="Howarth C."/>
            <person name="Larson L."/>
            <person name="Lui A."/>
            <person name="MacDonald P.J.P."/>
            <person name="Montmayeur A."/>
            <person name="Murphy C."/>
            <person name="Neiman D."/>
            <person name="Pearson M."/>
            <person name="Priest M."/>
            <person name="Roberts A."/>
            <person name="Saif S."/>
            <person name="Shea T."/>
            <person name="Shenoy N."/>
            <person name="Sisk P."/>
            <person name="Stolte C."/>
            <person name="Sykes S."/>
            <person name="Wortman J."/>
            <person name="Nusbaum C."/>
            <person name="Birren B."/>
        </authorList>
    </citation>
    <scope>NUCLEOTIDE SEQUENCE</scope>
    <source>
        <strain evidence="6">ACB1</strain>
    </source>
</reference>
<dbReference type="HOGENOM" id="CLU_065200_4_3_9"/>
<evidence type="ECO:0000256" key="5">
    <source>
        <dbReference type="SAM" id="Phobius"/>
    </source>
</evidence>
<feature type="transmembrane region" description="Helical" evidence="5">
    <location>
        <begin position="12"/>
        <end position="38"/>
    </location>
</feature>
<evidence type="ECO:0000313" key="7">
    <source>
        <dbReference type="Proteomes" id="UP000018461"/>
    </source>
</evidence>
<organism evidence="6 7">
    <name type="scientific">Oribacterium parvum ACB1</name>
    <dbReference type="NCBI Taxonomy" id="796943"/>
    <lineage>
        <taxon>Bacteria</taxon>
        <taxon>Bacillati</taxon>
        <taxon>Bacillota</taxon>
        <taxon>Clostridia</taxon>
        <taxon>Lachnospirales</taxon>
        <taxon>Lachnospiraceae</taxon>
        <taxon>Oribacterium</taxon>
    </lineage>
</organism>
<dbReference type="PATRIC" id="fig|796943.3.peg.786"/>
<sequence length="169" mass="19723">MKNYMNKDQKMPLYGIGPFLILAVALLSLLGILLSYTVLSGGTVNGTGKLWFYFAAFFLISSGLLIWFFGAVHSDVDRYIQENRLKTDGIYAWTRNPMYTGWWFVLIGILLLFHNLWTLPLIPLQWALLTVVLKRTEEQWLRELFGEEYERYCKRVNRLLPCKKQTASM</sequence>
<dbReference type="Gene3D" id="1.20.120.1630">
    <property type="match status" value="1"/>
</dbReference>
<name>G9WM09_9FIRM</name>
<evidence type="ECO:0000256" key="3">
    <source>
        <dbReference type="ARBA" id="ARBA00022989"/>
    </source>
</evidence>
<feature type="transmembrane region" description="Helical" evidence="5">
    <location>
        <begin position="50"/>
        <end position="69"/>
    </location>
</feature>